<organism evidence="1 2">
    <name type="scientific">Octopus vulgaris</name>
    <name type="common">Common octopus</name>
    <dbReference type="NCBI Taxonomy" id="6645"/>
    <lineage>
        <taxon>Eukaryota</taxon>
        <taxon>Metazoa</taxon>
        <taxon>Spiralia</taxon>
        <taxon>Lophotrochozoa</taxon>
        <taxon>Mollusca</taxon>
        <taxon>Cephalopoda</taxon>
        <taxon>Coleoidea</taxon>
        <taxon>Octopodiformes</taxon>
        <taxon>Octopoda</taxon>
        <taxon>Incirrata</taxon>
        <taxon>Octopodidae</taxon>
        <taxon>Octopus</taxon>
    </lineage>
</organism>
<gene>
    <name evidence="1" type="ORF">OCTVUL_1B014683</name>
</gene>
<sequence length="189" mass="21872">MEIQQVIAVQSSQFDVLQCRLIQEFRRNNFINERRKHCNNSKPKCKMANCNFNCPRRKRRKKNTAFDSCEGFDVQQTLAKIREVLEKGFGNKFKKFFHGITKFFKEINGKFVIDGTPLVITFFADDCEMKITGKRGLFEVKCPADVTEIITQTKRHCEKSSQISAVQCATKMVLEEIEKNIEIGKISGF</sequence>
<reference evidence="1" key="1">
    <citation type="submission" date="2023-08" db="EMBL/GenBank/DDBJ databases">
        <authorList>
            <person name="Alioto T."/>
            <person name="Alioto T."/>
            <person name="Gomez Garrido J."/>
        </authorList>
    </citation>
    <scope>NUCLEOTIDE SEQUENCE</scope>
</reference>
<accession>A0AA36AUG3</accession>
<dbReference type="AlphaFoldDB" id="A0AA36AUG3"/>
<protein>
    <submittedName>
        <fullName evidence="1">Uncharacterized protein</fullName>
    </submittedName>
</protein>
<keyword evidence="2" id="KW-1185">Reference proteome</keyword>
<dbReference type="EMBL" id="OX597817">
    <property type="protein sequence ID" value="CAI9721796.1"/>
    <property type="molecule type" value="Genomic_DNA"/>
</dbReference>
<evidence type="ECO:0000313" key="2">
    <source>
        <dbReference type="Proteomes" id="UP001162480"/>
    </source>
</evidence>
<evidence type="ECO:0000313" key="1">
    <source>
        <dbReference type="EMBL" id="CAI9721796.1"/>
    </source>
</evidence>
<proteinExistence type="predicted"/>
<name>A0AA36AUG3_OCTVU</name>
<dbReference type="Proteomes" id="UP001162480">
    <property type="component" value="Chromosome 4"/>
</dbReference>